<dbReference type="PANTHER" id="PTHR10146:SF14">
    <property type="entry name" value="PYRIDOXAL PHOSPHATE HOMEOSTASIS PROTEIN"/>
    <property type="match status" value="1"/>
</dbReference>
<dbReference type="RefSeq" id="WP_137318606.1">
    <property type="nucleotide sequence ID" value="NZ_BAABGL010000002.1"/>
</dbReference>
<feature type="domain" description="Alanine racemase N-terminal" evidence="5">
    <location>
        <begin position="38"/>
        <end position="260"/>
    </location>
</feature>
<dbReference type="InterPro" id="IPR001608">
    <property type="entry name" value="Ala_racemase_N"/>
</dbReference>
<evidence type="ECO:0000259" key="5">
    <source>
        <dbReference type="Pfam" id="PF01168"/>
    </source>
</evidence>
<evidence type="ECO:0000313" key="7">
    <source>
        <dbReference type="Proteomes" id="UP001500642"/>
    </source>
</evidence>
<reference evidence="7" key="1">
    <citation type="journal article" date="2019" name="Int. J. Syst. Evol. Microbiol.">
        <title>The Global Catalogue of Microorganisms (GCM) 10K type strain sequencing project: providing services to taxonomists for standard genome sequencing and annotation.</title>
        <authorList>
            <consortium name="The Broad Institute Genomics Platform"/>
            <consortium name="The Broad Institute Genome Sequencing Center for Infectious Disease"/>
            <person name="Wu L."/>
            <person name="Ma J."/>
        </authorList>
    </citation>
    <scope>NUCLEOTIDE SEQUENCE [LARGE SCALE GENOMIC DNA]</scope>
    <source>
        <strain evidence="7">JCM 17808</strain>
    </source>
</reference>
<feature type="modified residue" description="N6-(pyridoxal phosphate)lysine" evidence="2">
    <location>
        <position position="66"/>
    </location>
</feature>
<name>A0ABP8J1D4_9MICO</name>
<comment type="similarity">
    <text evidence="2 3">Belongs to the pyridoxal phosphate-binding protein YggS/PROSC family.</text>
</comment>
<dbReference type="Pfam" id="PF01168">
    <property type="entry name" value="Ala_racemase_N"/>
    <property type="match status" value="1"/>
</dbReference>
<dbReference type="SUPFAM" id="SSF51419">
    <property type="entry name" value="PLP-binding barrel"/>
    <property type="match status" value="1"/>
</dbReference>
<evidence type="ECO:0000256" key="2">
    <source>
        <dbReference type="HAMAP-Rule" id="MF_02087"/>
    </source>
</evidence>
<dbReference type="PIRSF" id="PIRSF004848">
    <property type="entry name" value="YBL036c_PLPDEIII"/>
    <property type="match status" value="1"/>
</dbReference>
<sequence length="263" mass="28173">MSASHDSTEPRSSTEPHTGAASPGSLAPEEATAVRARLDEVAERAAAAAESAGRPADSVRIMLATKTQSAERIRTALTHGFTLIGENRVQELTGKAEALADIPHETHLIGPLQKNKVNHALRVATCIQSIDSLELAQRIQRRLETTEARVEYFVQVNTSREDSKSGVAPEAAGELIGALQGLDRMRMRGLMTIGLPGSTEAEIRPSYRELTGLRTALLEQGIIDETMTELSMGMSNDFELAIDEGATMVRIGSSVFGARPAAD</sequence>
<comment type="caution">
    <text evidence="6">The sequence shown here is derived from an EMBL/GenBank/DDBJ whole genome shotgun (WGS) entry which is preliminary data.</text>
</comment>
<feature type="region of interest" description="Disordered" evidence="4">
    <location>
        <begin position="1"/>
        <end position="33"/>
    </location>
</feature>
<keyword evidence="7" id="KW-1185">Reference proteome</keyword>
<feature type="compositionally biased region" description="Basic and acidic residues" evidence="4">
    <location>
        <begin position="1"/>
        <end position="14"/>
    </location>
</feature>
<dbReference type="EMBL" id="BAABGL010000002">
    <property type="protein sequence ID" value="GAA4383115.1"/>
    <property type="molecule type" value="Genomic_DNA"/>
</dbReference>
<evidence type="ECO:0000256" key="1">
    <source>
        <dbReference type="ARBA" id="ARBA00022898"/>
    </source>
</evidence>
<organism evidence="6 7">
    <name type="scientific">Brevibacterium pityocampae</name>
    <dbReference type="NCBI Taxonomy" id="506594"/>
    <lineage>
        <taxon>Bacteria</taxon>
        <taxon>Bacillati</taxon>
        <taxon>Actinomycetota</taxon>
        <taxon>Actinomycetes</taxon>
        <taxon>Micrococcales</taxon>
        <taxon>Brevibacteriaceae</taxon>
        <taxon>Brevibacterium</taxon>
    </lineage>
</organism>
<protein>
    <recommendedName>
        <fullName evidence="2">Pyridoxal phosphate homeostasis protein</fullName>
        <shortName evidence="2">PLP homeostasis protein</shortName>
    </recommendedName>
</protein>
<dbReference type="InterPro" id="IPR011078">
    <property type="entry name" value="PyrdxlP_homeostasis"/>
</dbReference>
<dbReference type="HAMAP" id="MF_02087">
    <property type="entry name" value="PLP_homeostasis"/>
    <property type="match status" value="1"/>
</dbReference>
<evidence type="ECO:0000256" key="4">
    <source>
        <dbReference type="SAM" id="MobiDB-lite"/>
    </source>
</evidence>
<dbReference type="Gene3D" id="3.20.20.10">
    <property type="entry name" value="Alanine racemase"/>
    <property type="match status" value="1"/>
</dbReference>
<keyword evidence="1 2" id="KW-0663">Pyridoxal phosphate</keyword>
<gene>
    <name evidence="6" type="ORF">GCM10023167_02320</name>
</gene>
<proteinExistence type="inferred from homology"/>
<evidence type="ECO:0000256" key="3">
    <source>
        <dbReference type="RuleBase" id="RU004514"/>
    </source>
</evidence>
<evidence type="ECO:0000313" key="6">
    <source>
        <dbReference type="EMBL" id="GAA4383115.1"/>
    </source>
</evidence>
<dbReference type="NCBIfam" id="TIGR00044">
    <property type="entry name" value="YggS family pyridoxal phosphate-dependent enzyme"/>
    <property type="match status" value="1"/>
</dbReference>
<dbReference type="InterPro" id="IPR029066">
    <property type="entry name" value="PLP-binding_barrel"/>
</dbReference>
<accession>A0ABP8J1D4</accession>
<dbReference type="Proteomes" id="UP001500642">
    <property type="component" value="Unassembled WGS sequence"/>
</dbReference>
<comment type="function">
    <text evidence="2">Pyridoxal 5'-phosphate (PLP)-binding protein, which is involved in PLP homeostasis.</text>
</comment>
<dbReference type="CDD" id="cd00635">
    <property type="entry name" value="PLPDE_III_YBL036c_like"/>
    <property type="match status" value="1"/>
</dbReference>
<dbReference type="PANTHER" id="PTHR10146">
    <property type="entry name" value="PROLINE SYNTHETASE CO-TRANSCRIBED BACTERIAL HOMOLOG PROTEIN"/>
    <property type="match status" value="1"/>
</dbReference>